<evidence type="ECO:0000313" key="1">
    <source>
        <dbReference type="EMBL" id="KAG0009091.1"/>
    </source>
</evidence>
<reference evidence="1" key="1">
    <citation type="journal article" date="2020" name="Fungal Divers.">
        <title>Resolving the Mortierellaceae phylogeny through synthesis of multi-gene phylogenetics and phylogenomics.</title>
        <authorList>
            <person name="Vandepol N."/>
            <person name="Liber J."/>
            <person name="Desiro A."/>
            <person name="Na H."/>
            <person name="Kennedy M."/>
            <person name="Barry K."/>
            <person name="Grigoriev I.V."/>
            <person name="Miller A.N."/>
            <person name="O'Donnell K."/>
            <person name="Stajich J.E."/>
            <person name="Bonito G."/>
        </authorList>
    </citation>
    <scope>NUCLEOTIDE SEQUENCE</scope>
    <source>
        <strain evidence="1">NRRL 2769</strain>
    </source>
</reference>
<organism evidence="1 2">
    <name type="scientific">Entomortierella chlamydospora</name>
    <dbReference type="NCBI Taxonomy" id="101097"/>
    <lineage>
        <taxon>Eukaryota</taxon>
        <taxon>Fungi</taxon>
        <taxon>Fungi incertae sedis</taxon>
        <taxon>Mucoromycota</taxon>
        <taxon>Mortierellomycotina</taxon>
        <taxon>Mortierellomycetes</taxon>
        <taxon>Mortierellales</taxon>
        <taxon>Mortierellaceae</taxon>
        <taxon>Entomortierella</taxon>
    </lineage>
</organism>
<dbReference type="Proteomes" id="UP000703661">
    <property type="component" value="Unassembled WGS sequence"/>
</dbReference>
<proteinExistence type="predicted"/>
<evidence type="ECO:0000313" key="2">
    <source>
        <dbReference type="Proteomes" id="UP000703661"/>
    </source>
</evidence>
<protein>
    <submittedName>
        <fullName evidence="1">Uncharacterized protein</fullName>
    </submittedName>
</protein>
<accession>A0A9P6SWX1</accession>
<comment type="caution">
    <text evidence="1">The sequence shown here is derived from an EMBL/GenBank/DDBJ whole genome shotgun (WGS) entry which is preliminary data.</text>
</comment>
<dbReference type="EMBL" id="JAAAID010001693">
    <property type="protein sequence ID" value="KAG0009091.1"/>
    <property type="molecule type" value="Genomic_DNA"/>
</dbReference>
<dbReference type="AlphaFoldDB" id="A0A9P6SWX1"/>
<feature type="non-terminal residue" evidence="1">
    <location>
        <position position="138"/>
    </location>
</feature>
<name>A0A9P6SWX1_9FUNG</name>
<keyword evidence="2" id="KW-1185">Reference proteome</keyword>
<gene>
    <name evidence="1" type="ORF">BGZ80_002750</name>
</gene>
<sequence length="138" mass="15256">MLLATAAGVLVDRGLAVSLSVGKLKLLISNKRTRVIDMLRNFFSSPTSDLSPEESLELVNKRLELAHEEDDTAKKLELVNSANSRLKDTENIFVSKKVKDPSLCKGIANAYHEHGELLDGLGHHDKAKKSHNRADKWG</sequence>